<feature type="region of interest" description="Disordered" evidence="4">
    <location>
        <begin position="439"/>
        <end position="480"/>
    </location>
</feature>
<organism evidence="5 6">
    <name type="scientific">Zea mays</name>
    <name type="common">Maize</name>
    <dbReference type="NCBI Taxonomy" id="4577"/>
    <lineage>
        <taxon>Eukaryota</taxon>
        <taxon>Viridiplantae</taxon>
        <taxon>Streptophyta</taxon>
        <taxon>Embryophyta</taxon>
        <taxon>Tracheophyta</taxon>
        <taxon>Spermatophyta</taxon>
        <taxon>Magnoliopsida</taxon>
        <taxon>Liliopsida</taxon>
        <taxon>Poales</taxon>
        <taxon>Poaceae</taxon>
        <taxon>PACMAD clade</taxon>
        <taxon>Panicoideae</taxon>
        <taxon>Andropogonodae</taxon>
        <taxon>Andropogoneae</taxon>
        <taxon>Tripsacinae</taxon>
        <taxon>Zea</taxon>
    </lineage>
</organism>
<dbReference type="Pfam" id="PF00400">
    <property type="entry name" value="WD40"/>
    <property type="match status" value="3"/>
</dbReference>
<feature type="repeat" description="WD" evidence="3">
    <location>
        <begin position="358"/>
        <end position="390"/>
    </location>
</feature>
<sequence>MPPERTRKSRTEELWEREVGGLPPKRFANSVMASKEFVQSLNIQKRLRKHRSCVNTISFSADGRLLLSGSDDRTLVLWDWEEAAPALSLHTGFSSNVYHALFMPVSGDRSIVSCAAEGDVIHSQIQEGGRVVTHTHKLVELGFAVHRLAVEPASPHTFYCCCQDSSVWLFDLRARNAMELFKCRAANYHTAENIALYAISLDPRKPCCFAVAGSDQYVRIYDTRKIFVDGNSSFSRPTEHFCPPHLIGRVEEEITGLAYSQTSELLASYGQEDIYLFSREHGLHFNNVEVNKRLLEDMIEPSFSDKLPVPKKFKGHRNEETVKGVDFLGPNCDFVTSGSDCGSIFIWRKKDAELIRAMRGDKRVVNCVEQHPSGIVLASSGIENDIKIWEPGEGENRSIVQADEDDDNTVWIHGSSDSDDFFDDNGFGLMVMEPIHLYENSDNDSYEEDTSSEEHDSDGDSSAGDEDSDGGNSAGDEGDD</sequence>
<dbReference type="SMART" id="SM00320">
    <property type="entry name" value="WD40"/>
    <property type="match status" value="6"/>
</dbReference>
<dbReference type="InterPro" id="IPR045151">
    <property type="entry name" value="DCAF8"/>
</dbReference>
<dbReference type="PROSITE" id="PS50082">
    <property type="entry name" value="WD_REPEATS_2"/>
    <property type="match status" value="2"/>
</dbReference>
<gene>
    <name evidence="5" type="primary">Dcaf8_2</name>
    <name evidence="5" type="ORF">Zm00014a_032581</name>
</gene>
<dbReference type="AlphaFoldDB" id="A0A3L6ED72"/>
<protein>
    <submittedName>
        <fullName evidence="5">DDB1-and CUL4-associated factor 8</fullName>
    </submittedName>
</protein>
<dbReference type="PROSITE" id="PS50294">
    <property type="entry name" value="WD_REPEATS_REGION"/>
    <property type="match status" value="1"/>
</dbReference>
<evidence type="ECO:0000256" key="4">
    <source>
        <dbReference type="SAM" id="MobiDB-lite"/>
    </source>
</evidence>
<comment type="caution">
    <text evidence="5">The sequence shown here is derived from an EMBL/GenBank/DDBJ whole genome shotgun (WGS) entry which is preliminary data.</text>
</comment>
<dbReference type="PANTHER" id="PTHR15574">
    <property type="entry name" value="WD REPEAT DOMAIN-CONTAINING FAMILY"/>
    <property type="match status" value="1"/>
</dbReference>
<feature type="compositionally biased region" description="Acidic residues" evidence="4">
    <location>
        <begin position="441"/>
        <end position="469"/>
    </location>
</feature>
<evidence type="ECO:0000256" key="1">
    <source>
        <dbReference type="ARBA" id="ARBA00022574"/>
    </source>
</evidence>
<evidence type="ECO:0000256" key="2">
    <source>
        <dbReference type="ARBA" id="ARBA00022737"/>
    </source>
</evidence>
<dbReference type="EMBL" id="NCVQ01000007">
    <property type="protein sequence ID" value="PWZ18999.1"/>
    <property type="molecule type" value="Genomic_DNA"/>
</dbReference>
<dbReference type="InterPro" id="IPR036322">
    <property type="entry name" value="WD40_repeat_dom_sf"/>
</dbReference>
<dbReference type="InterPro" id="IPR015943">
    <property type="entry name" value="WD40/YVTN_repeat-like_dom_sf"/>
</dbReference>
<dbReference type="OrthoDB" id="4869960at2759"/>
<dbReference type="KEGG" id="zma:100272942"/>
<dbReference type="SUPFAM" id="SSF50978">
    <property type="entry name" value="WD40 repeat-like"/>
    <property type="match status" value="1"/>
</dbReference>
<keyword evidence="2" id="KW-0677">Repeat</keyword>
<proteinExistence type="predicted"/>
<keyword evidence="1 3" id="KW-0853">WD repeat</keyword>
<dbReference type="SMR" id="A0A3L6ED72"/>
<dbReference type="InterPro" id="IPR001680">
    <property type="entry name" value="WD40_rpt"/>
</dbReference>
<name>A0A3L6ED72_MAIZE</name>
<reference evidence="5 6" key="1">
    <citation type="journal article" date="2018" name="Nat. Genet.">
        <title>Extensive intraspecific gene order and gene structural variations between Mo17 and other maize genomes.</title>
        <authorList>
            <person name="Sun S."/>
            <person name="Zhou Y."/>
            <person name="Chen J."/>
            <person name="Shi J."/>
            <person name="Zhao H."/>
            <person name="Zhao H."/>
            <person name="Song W."/>
            <person name="Zhang M."/>
            <person name="Cui Y."/>
            <person name="Dong X."/>
            <person name="Liu H."/>
            <person name="Ma X."/>
            <person name="Jiao Y."/>
            <person name="Wang B."/>
            <person name="Wei X."/>
            <person name="Stein J.C."/>
            <person name="Glaubitz J.C."/>
            <person name="Lu F."/>
            <person name="Yu G."/>
            <person name="Liang C."/>
            <person name="Fengler K."/>
            <person name="Li B."/>
            <person name="Rafalski A."/>
            <person name="Schnable P.S."/>
            <person name="Ware D.H."/>
            <person name="Buckler E.S."/>
            <person name="Lai J."/>
        </authorList>
    </citation>
    <scope>NUCLEOTIDE SEQUENCE [LARGE SCALE GENOMIC DNA]</scope>
    <source>
        <strain evidence="6">cv. Missouri 17</strain>
        <tissue evidence="5">Seedling</tissue>
    </source>
</reference>
<evidence type="ECO:0000256" key="3">
    <source>
        <dbReference type="PROSITE-ProRule" id="PRU00221"/>
    </source>
</evidence>
<dbReference type="Proteomes" id="UP000251960">
    <property type="component" value="Chromosome 6"/>
</dbReference>
<evidence type="ECO:0000313" key="5">
    <source>
        <dbReference type="EMBL" id="PWZ18999.1"/>
    </source>
</evidence>
<accession>A0A3L6ED72</accession>
<evidence type="ECO:0000313" key="6">
    <source>
        <dbReference type="Proteomes" id="UP000251960"/>
    </source>
</evidence>
<feature type="repeat" description="WD" evidence="3">
    <location>
        <begin position="47"/>
        <end position="88"/>
    </location>
</feature>
<dbReference type="OMA" id="QIVNCVE"/>
<dbReference type="ExpressionAtlas" id="A0A3L6ED72">
    <property type="expression patterns" value="baseline and differential"/>
</dbReference>
<dbReference type="PANTHER" id="PTHR15574:SF38">
    <property type="entry name" value="OS06G0724500 PROTEIN"/>
    <property type="match status" value="1"/>
</dbReference>
<dbReference type="Gene3D" id="2.130.10.10">
    <property type="entry name" value="YVTN repeat-like/Quinoprotein amine dehydrogenase"/>
    <property type="match status" value="1"/>
</dbReference>
<feature type="compositionally biased region" description="Low complexity" evidence="4">
    <location>
        <begin position="470"/>
        <end position="480"/>
    </location>
</feature>